<evidence type="ECO:0000256" key="5">
    <source>
        <dbReference type="ARBA" id="ARBA00022692"/>
    </source>
</evidence>
<feature type="domain" description="ABC transmembrane type-1" evidence="9">
    <location>
        <begin position="21"/>
        <end position="209"/>
    </location>
</feature>
<dbReference type="GO" id="GO:0043190">
    <property type="term" value="C:ATP-binding cassette (ABC) transporter complex"/>
    <property type="evidence" value="ECO:0007669"/>
    <property type="project" value="InterPro"/>
</dbReference>
<protein>
    <submittedName>
        <fullName evidence="10">Probable amino acid ABC transporter, permease protein</fullName>
    </submittedName>
</protein>
<dbReference type="Pfam" id="PF00528">
    <property type="entry name" value="BPD_transp_1"/>
    <property type="match status" value="1"/>
</dbReference>
<comment type="similarity">
    <text evidence="2">Belongs to the binding-protein-dependent transport system permease family. HisMQ subfamily.</text>
</comment>
<dbReference type="PANTHER" id="PTHR30614">
    <property type="entry name" value="MEMBRANE COMPONENT OF AMINO ACID ABC TRANSPORTER"/>
    <property type="match status" value="1"/>
</dbReference>
<geneLocation type="plasmid" evidence="10 11">
    <name>pC</name>
</geneLocation>
<keyword evidence="10" id="KW-0614">Plasmid</keyword>
<keyword evidence="7 8" id="KW-0472">Membrane</keyword>
<dbReference type="eggNOG" id="COG0765">
    <property type="taxonomic scope" value="Bacteria"/>
</dbReference>
<dbReference type="Gene3D" id="1.10.3720.10">
    <property type="entry name" value="MetI-like"/>
    <property type="match status" value="1"/>
</dbReference>
<sequence length="222" mass="24582">MGYDFDFSVVWDAWPILLDGTLKALYYTAVSSILALVLGVLVMLMRRSNVSPVRITARVFIEVIRNTPFLVQLFFIFFGLPSIGLKFSVSFAAIAALTVNTAAYIAEVLRGGVDGLPYGQIEAGKALGLNRRQIFFDIILKPSVRAVYPGLSAQFVLLMLTSSVVASISAPELTYSAQIIESQSFRSFEVYFVVTGIYLALSICISSFLRLFGRFYFSYPTK</sequence>
<dbReference type="KEGG" id="rec:RHECIAT_PC0000812"/>
<dbReference type="GO" id="GO:0022857">
    <property type="term" value="F:transmembrane transporter activity"/>
    <property type="evidence" value="ECO:0007669"/>
    <property type="project" value="InterPro"/>
</dbReference>
<dbReference type="InterPro" id="IPR010065">
    <property type="entry name" value="AA_ABC_transptr_permease_3TM"/>
</dbReference>
<keyword evidence="6 8" id="KW-1133">Transmembrane helix</keyword>
<evidence type="ECO:0000256" key="4">
    <source>
        <dbReference type="ARBA" id="ARBA00022475"/>
    </source>
</evidence>
<evidence type="ECO:0000256" key="6">
    <source>
        <dbReference type="ARBA" id="ARBA00022989"/>
    </source>
</evidence>
<gene>
    <name evidence="10" type="ordered locus">RHECIAT_PC0000812</name>
</gene>
<dbReference type="PANTHER" id="PTHR30614:SF35">
    <property type="entry name" value="ABC TRANSPORTER PERMEASE PROTEIN"/>
    <property type="match status" value="1"/>
</dbReference>
<feature type="transmembrane region" description="Helical" evidence="8">
    <location>
        <begin position="190"/>
        <end position="212"/>
    </location>
</feature>
<dbReference type="SUPFAM" id="SSF161098">
    <property type="entry name" value="MetI-like"/>
    <property type="match status" value="1"/>
</dbReference>
<dbReference type="NCBIfam" id="TIGR01726">
    <property type="entry name" value="HEQRo_perm_3TM"/>
    <property type="match status" value="1"/>
</dbReference>
<feature type="transmembrane region" description="Helical" evidence="8">
    <location>
        <begin position="24"/>
        <end position="45"/>
    </location>
</feature>
<dbReference type="InterPro" id="IPR043429">
    <property type="entry name" value="ArtM/GltK/GlnP/TcyL/YhdX-like"/>
</dbReference>
<evidence type="ECO:0000313" key="11">
    <source>
        <dbReference type="Proteomes" id="UP000008817"/>
    </source>
</evidence>
<dbReference type="CDD" id="cd06261">
    <property type="entry name" value="TM_PBP2"/>
    <property type="match status" value="1"/>
</dbReference>
<evidence type="ECO:0000259" key="9">
    <source>
        <dbReference type="PROSITE" id="PS50928"/>
    </source>
</evidence>
<dbReference type="HOGENOM" id="CLU_019602_1_0_5"/>
<feature type="transmembrane region" description="Helical" evidence="8">
    <location>
        <begin position="146"/>
        <end position="170"/>
    </location>
</feature>
<dbReference type="InterPro" id="IPR035906">
    <property type="entry name" value="MetI-like_sf"/>
</dbReference>
<dbReference type="AlphaFoldDB" id="B3Q481"/>
<feature type="transmembrane region" description="Helical" evidence="8">
    <location>
        <begin position="66"/>
        <end position="83"/>
    </location>
</feature>
<keyword evidence="4" id="KW-1003">Cell membrane</keyword>
<evidence type="ECO:0000256" key="1">
    <source>
        <dbReference type="ARBA" id="ARBA00004429"/>
    </source>
</evidence>
<dbReference type="PROSITE" id="PS50928">
    <property type="entry name" value="ABC_TM1"/>
    <property type="match status" value="1"/>
</dbReference>
<dbReference type="EMBL" id="CP001077">
    <property type="protein sequence ID" value="ACE94885.1"/>
    <property type="molecule type" value="Genomic_DNA"/>
</dbReference>
<keyword evidence="3 8" id="KW-0813">Transport</keyword>
<dbReference type="GO" id="GO:0006865">
    <property type="term" value="P:amino acid transport"/>
    <property type="evidence" value="ECO:0007669"/>
    <property type="project" value="TreeGrafter"/>
</dbReference>
<evidence type="ECO:0000313" key="10">
    <source>
        <dbReference type="EMBL" id="ACE94885.1"/>
    </source>
</evidence>
<dbReference type="InterPro" id="IPR000515">
    <property type="entry name" value="MetI-like"/>
</dbReference>
<name>B3Q481_RHIE6</name>
<reference evidence="10 11" key="1">
    <citation type="submission" date="2008-04" db="EMBL/GenBank/DDBJ databases">
        <title>Genome diversity and DNA divergence of Rhizobium etli.</title>
        <authorList>
            <person name="Gonzalez V."/>
            <person name="Acosta J.L."/>
            <person name="Santamaria R.I."/>
            <person name="Bustos P."/>
            <person name="Hernandez-Gonzalez I.L."/>
            <person name="Fernandez J.L."/>
            <person name="Diaz R."/>
            <person name="Flores M."/>
            <person name="Mora J."/>
            <person name="Palacios R."/>
            <person name="Davila G."/>
        </authorList>
    </citation>
    <scope>NUCLEOTIDE SEQUENCE [LARGE SCALE GENOMIC DNA]</scope>
    <source>
        <strain evidence="10 11">CIAT 652</strain>
        <plasmid evidence="11">Plasmid pC</plasmid>
    </source>
</reference>
<dbReference type="Proteomes" id="UP000008817">
    <property type="component" value="Plasmid pC"/>
</dbReference>
<comment type="subcellular location">
    <subcellularLocation>
        <location evidence="1">Cell inner membrane</location>
        <topology evidence="1">Multi-pass membrane protein</topology>
    </subcellularLocation>
    <subcellularLocation>
        <location evidence="8">Cell membrane</location>
        <topology evidence="8">Multi-pass membrane protein</topology>
    </subcellularLocation>
</comment>
<evidence type="ECO:0000256" key="2">
    <source>
        <dbReference type="ARBA" id="ARBA00010072"/>
    </source>
</evidence>
<proteinExistence type="inferred from homology"/>
<evidence type="ECO:0000256" key="7">
    <source>
        <dbReference type="ARBA" id="ARBA00023136"/>
    </source>
</evidence>
<accession>B3Q481</accession>
<evidence type="ECO:0000256" key="3">
    <source>
        <dbReference type="ARBA" id="ARBA00022448"/>
    </source>
</evidence>
<keyword evidence="5 8" id="KW-0812">Transmembrane</keyword>
<evidence type="ECO:0000256" key="8">
    <source>
        <dbReference type="RuleBase" id="RU363032"/>
    </source>
</evidence>
<organism evidence="10 11">
    <name type="scientific">Rhizobium etli (strain CIAT 652)</name>
    <dbReference type="NCBI Taxonomy" id="491916"/>
    <lineage>
        <taxon>Bacteria</taxon>
        <taxon>Pseudomonadati</taxon>
        <taxon>Pseudomonadota</taxon>
        <taxon>Alphaproteobacteria</taxon>
        <taxon>Hyphomicrobiales</taxon>
        <taxon>Rhizobiaceae</taxon>
        <taxon>Rhizobium/Agrobacterium group</taxon>
        <taxon>Rhizobium</taxon>
    </lineage>
</organism>